<dbReference type="STRING" id="595434.RISK_001451"/>
<sequence length="202" mass="22405">MLIRAISSLEASQPDSLEGYNEGSQFTAMEGSNMAEQANNSRRLSVNAAFMQDIKNDNRDLKILTDRLAVLTQPREAAANHWPELIQLFSDLNDQLALHFGLEEAYGYFDQALDADPEMSLAAENLRNQHAVLFEDSRHLAEAAAQACTGDTPIEGVTPEVTTAQEKVLVRYDAFVKQFHEHEEAELKLILDALDDDLGVGD</sequence>
<comment type="caution">
    <text evidence="1">The sequence shown here is derived from an EMBL/GenBank/DDBJ whole genome shotgun (WGS) entry which is preliminary data.</text>
</comment>
<dbReference type="Proteomes" id="UP000036367">
    <property type="component" value="Unassembled WGS sequence"/>
</dbReference>
<reference evidence="1" key="1">
    <citation type="submission" date="2015-05" db="EMBL/GenBank/DDBJ databases">
        <title>Permanent draft genome of Rhodopirellula islandicus K833.</title>
        <authorList>
            <person name="Kizina J."/>
            <person name="Richter M."/>
            <person name="Glockner F.O."/>
            <person name="Harder J."/>
        </authorList>
    </citation>
    <scope>NUCLEOTIDE SEQUENCE [LARGE SCALE GENOMIC DNA]</scope>
    <source>
        <strain evidence="1">K833</strain>
    </source>
</reference>
<dbReference type="AlphaFoldDB" id="A0A0J1BI65"/>
<evidence type="ECO:0000313" key="1">
    <source>
        <dbReference type="EMBL" id="KLU06240.1"/>
    </source>
</evidence>
<gene>
    <name evidence="1" type="ORF">RISK_001451</name>
</gene>
<protein>
    <recommendedName>
        <fullName evidence="3">Hemerythrin-like domain-containing protein</fullName>
    </recommendedName>
</protein>
<dbReference type="PATRIC" id="fig|595434.4.peg.1388"/>
<keyword evidence="2" id="KW-1185">Reference proteome</keyword>
<evidence type="ECO:0000313" key="2">
    <source>
        <dbReference type="Proteomes" id="UP000036367"/>
    </source>
</evidence>
<dbReference type="EMBL" id="LECT01000015">
    <property type="protein sequence ID" value="KLU06240.1"/>
    <property type="molecule type" value="Genomic_DNA"/>
</dbReference>
<evidence type="ECO:0008006" key="3">
    <source>
        <dbReference type="Google" id="ProtNLM"/>
    </source>
</evidence>
<proteinExistence type="predicted"/>
<name>A0A0J1BI65_RHOIS</name>
<organism evidence="1 2">
    <name type="scientific">Rhodopirellula islandica</name>
    <dbReference type="NCBI Taxonomy" id="595434"/>
    <lineage>
        <taxon>Bacteria</taxon>
        <taxon>Pseudomonadati</taxon>
        <taxon>Planctomycetota</taxon>
        <taxon>Planctomycetia</taxon>
        <taxon>Pirellulales</taxon>
        <taxon>Pirellulaceae</taxon>
        <taxon>Rhodopirellula</taxon>
    </lineage>
</organism>
<accession>A0A0J1BI65</accession>